<feature type="binding site" evidence="14">
    <location>
        <position position="131"/>
    </location>
    <ligand>
        <name>L-threonine</name>
        <dbReference type="ChEBI" id="CHEBI:57926"/>
    </ligand>
</feature>
<evidence type="ECO:0000256" key="5">
    <source>
        <dbReference type="ARBA" id="ARBA00022490"/>
    </source>
</evidence>
<comment type="catalytic activity">
    <reaction evidence="12 13">
        <text>L-threonine + hydrogencarbonate + ATP = L-threonylcarbamoyladenylate + diphosphate + H2O</text>
        <dbReference type="Rhea" id="RHEA:36407"/>
        <dbReference type="ChEBI" id="CHEBI:15377"/>
        <dbReference type="ChEBI" id="CHEBI:17544"/>
        <dbReference type="ChEBI" id="CHEBI:30616"/>
        <dbReference type="ChEBI" id="CHEBI:33019"/>
        <dbReference type="ChEBI" id="CHEBI:57926"/>
        <dbReference type="ChEBI" id="CHEBI:73682"/>
        <dbReference type="EC" id="2.7.7.87"/>
    </reaction>
</comment>
<feature type="binding site" evidence="14">
    <location>
        <position position="196"/>
    </location>
    <ligand>
        <name>ATP</name>
        <dbReference type="ChEBI" id="CHEBI:30616"/>
    </ligand>
</feature>
<feature type="binding site" evidence="14">
    <location>
        <position position="153"/>
    </location>
    <ligand>
        <name>ATP</name>
        <dbReference type="ChEBI" id="CHEBI:30616"/>
    </ligand>
</feature>
<dbReference type="Gene3D" id="3.40.50.11030">
    <property type="entry name" value="Threonylcarbamoyl-AMP synthase, C-terminal domain"/>
    <property type="match status" value="1"/>
</dbReference>
<comment type="similarity">
    <text evidence="2 13">Belongs to the SUA5 family.</text>
</comment>
<dbReference type="Pfam" id="PF03481">
    <property type="entry name" value="Sua5_C"/>
    <property type="match status" value="1"/>
</dbReference>
<organism evidence="16 17">
    <name type="scientific">Chondrus crispus</name>
    <name type="common">Carrageen Irish moss</name>
    <name type="synonym">Polymorpha crispa</name>
    <dbReference type="NCBI Taxonomy" id="2769"/>
    <lineage>
        <taxon>Eukaryota</taxon>
        <taxon>Rhodophyta</taxon>
        <taxon>Florideophyceae</taxon>
        <taxon>Rhodymeniophycidae</taxon>
        <taxon>Gigartinales</taxon>
        <taxon>Gigartinaceae</taxon>
        <taxon>Chondrus</taxon>
    </lineage>
</organism>
<dbReference type="InterPro" id="IPR050156">
    <property type="entry name" value="TC-AMP_synthase_SUA5"/>
</dbReference>
<dbReference type="KEGG" id="ccp:CHC_T00000975001"/>
<evidence type="ECO:0000256" key="14">
    <source>
        <dbReference type="PIRSR" id="PIRSR004930-1"/>
    </source>
</evidence>
<dbReference type="EMBL" id="HG001927">
    <property type="protein sequence ID" value="CDF77586.1"/>
    <property type="molecule type" value="Genomic_DNA"/>
</dbReference>
<evidence type="ECO:0000259" key="15">
    <source>
        <dbReference type="PROSITE" id="PS51163"/>
    </source>
</evidence>
<dbReference type="EC" id="2.7.7.87" evidence="3 13"/>
<dbReference type="GO" id="GO:0000049">
    <property type="term" value="F:tRNA binding"/>
    <property type="evidence" value="ECO:0007669"/>
    <property type="project" value="TreeGrafter"/>
</dbReference>
<feature type="binding site" evidence="14">
    <location>
        <position position="151"/>
    </location>
    <ligand>
        <name>L-threonine</name>
        <dbReference type="ChEBI" id="CHEBI:57926"/>
    </ligand>
</feature>
<reference evidence="17" key="1">
    <citation type="journal article" date="2013" name="Proc. Natl. Acad. Sci. U.S.A.">
        <title>Genome structure and metabolic features in the red seaweed Chondrus crispus shed light on evolution of the Archaeplastida.</title>
        <authorList>
            <person name="Collen J."/>
            <person name="Porcel B."/>
            <person name="Carre W."/>
            <person name="Ball S.G."/>
            <person name="Chaparro C."/>
            <person name="Tonon T."/>
            <person name="Barbeyron T."/>
            <person name="Michel G."/>
            <person name="Noel B."/>
            <person name="Valentin K."/>
            <person name="Elias M."/>
            <person name="Artiguenave F."/>
            <person name="Arun A."/>
            <person name="Aury J.M."/>
            <person name="Barbosa-Neto J.F."/>
            <person name="Bothwell J.H."/>
            <person name="Bouget F.Y."/>
            <person name="Brillet L."/>
            <person name="Cabello-Hurtado F."/>
            <person name="Capella-Gutierrez S."/>
            <person name="Charrier B."/>
            <person name="Cladiere L."/>
            <person name="Cock J.M."/>
            <person name="Coelho S.M."/>
            <person name="Colleoni C."/>
            <person name="Czjzek M."/>
            <person name="Da Silva C."/>
            <person name="Delage L."/>
            <person name="Denoeud F."/>
            <person name="Deschamps P."/>
            <person name="Dittami S.M."/>
            <person name="Gabaldon T."/>
            <person name="Gachon C.M."/>
            <person name="Groisillier A."/>
            <person name="Herve C."/>
            <person name="Jabbari K."/>
            <person name="Katinka M."/>
            <person name="Kloareg B."/>
            <person name="Kowalczyk N."/>
            <person name="Labadie K."/>
            <person name="Leblanc C."/>
            <person name="Lopez P.J."/>
            <person name="McLachlan D.H."/>
            <person name="Meslet-Cladiere L."/>
            <person name="Moustafa A."/>
            <person name="Nehr Z."/>
            <person name="Nyvall Collen P."/>
            <person name="Panaud O."/>
            <person name="Partensky F."/>
            <person name="Poulain J."/>
            <person name="Rensing S.A."/>
            <person name="Rousvoal S."/>
            <person name="Samson G."/>
            <person name="Symeonidi A."/>
            <person name="Weissenbach J."/>
            <person name="Zambounis A."/>
            <person name="Wincker P."/>
            <person name="Boyen C."/>
        </authorList>
    </citation>
    <scope>NUCLEOTIDE SEQUENCE [LARGE SCALE GENOMIC DNA]</scope>
    <source>
        <strain evidence="17">cv. Stackhouse</strain>
    </source>
</reference>
<evidence type="ECO:0000256" key="11">
    <source>
        <dbReference type="ARBA" id="ARBA00029774"/>
    </source>
</evidence>
<dbReference type="Proteomes" id="UP000012073">
    <property type="component" value="Unassembled WGS sequence"/>
</dbReference>
<dbReference type="InterPro" id="IPR005145">
    <property type="entry name" value="Sua5_C"/>
</dbReference>
<evidence type="ECO:0000256" key="6">
    <source>
        <dbReference type="ARBA" id="ARBA00022679"/>
    </source>
</evidence>
<dbReference type="OMA" id="YKHYAPD"/>
<dbReference type="Pfam" id="PF01300">
    <property type="entry name" value="Sua5_yciO_yrdC"/>
    <property type="match status" value="1"/>
</dbReference>
<dbReference type="NCBIfam" id="TIGR00057">
    <property type="entry name" value="L-threonylcarbamoyladenylate synthase"/>
    <property type="match status" value="1"/>
</dbReference>
<accession>S0F320</accession>
<evidence type="ECO:0000256" key="1">
    <source>
        <dbReference type="ARBA" id="ARBA00004496"/>
    </source>
</evidence>
<keyword evidence="8 13" id="KW-0548">Nucleotidyltransferase</keyword>
<dbReference type="GO" id="GO:0061710">
    <property type="term" value="F:L-threonylcarbamoyladenylate synthase"/>
    <property type="evidence" value="ECO:0007669"/>
    <property type="project" value="UniProtKB-EC"/>
</dbReference>
<dbReference type="RefSeq" id="XP_005718270.1">
    <property type="nucleotide sequence ID" value="XM_005718213.1"/>
</dbReference>
<dbReference type="PANTHER" id="PTHR17490:SF16">
    <property type="entry name" value="THREONYLCARBAMOYL-AMP SYNTHASE"/>
    <property type="match status" value="1"/>
</dbReference>
<evidence type="ECO:0000313" key="17">
    <source>
        <dbReference type="Proteomes" id="UP000012073"/>
    </source>
</evidence>
<keyword evidence="10 13" id="KW-0067">ATP-binding</keyword>
<proteinExistence type="inferred from homology"/>
<dbReference type="Gramene" id="CDF77586">
    <property type="protein sequence ID" value="CDF77586"/>
    <property type="gene ID" value="CHC_T00000975001"/>
</dbReference>
<dbReference type="PhylomeDB" id="S0F320"/>
<evidence type="ECO:0000256" key="2">
    <source>
        <dbReference type="ARBA" id="ARBA00007663"/>
    </source>
</evidence>
<dbReference type="GO" id="GO:0003725">
    <property type="term" value="F:double-stranded RNA binding"/>
    <property type="evidence" value="ECO:0007669"/>
    <property type="project" value="UniProtKB-UniRule"/>
</dbReference>
<keyword evidence="6 13" id="KW-0808">Transferase</keyword>
<dbReference type="InterPro" id="IPR006070">
    <property type="entry name" value="Sua5-like_dom"/>
</dbReference>
<feature type="binding site" evidence="14">
    <location>
        <position position="63"/>
    </location>
    <ligand>
        <name>ATP</name>
        <dbReference type="ChEBI" id="CHEBI:30616"/>
    </ligand>
</feature>
<dbReference type="InterPro" id="IPR038385">
    <property type="entry name" value="Sua5/YwlC_C"/>
</dbReference>
<sequence length="374" mass="39083">MPSPPTYSATTVFSPTSEIDIAEAAAALRDGHLLAFPTETVYGLGANALTPSAVSAIFRAKGRPSDNPLIVHVSSLSDLTRWPLTPLPLSPAAARLAKAFWPGPLTLVLPLAARSPLAAAVTAGLRSVALRVPKHPVAAALLAKAAVPVAAPSANRSGRPSPTSAAHVIRDLDGAVFGVVDAGDLALDDANCGVESTVVDMTDPHNPSVLRPGAVSVRELERVSGVPFREVERGQAVERPKAPGMKYRHYAPVAPMTIVERTRVKERLEEERRKGKLVGVLANDAVCEQLREVSGVVTVNCGREGDVASFARELYGALRAFDGEGKGRMEKVAIILAVPPPDTGDGIGAAVMNRLVKASAGSVESIPESLKSSH</sequence>
<evidence type="ECO:0000256" key="12">
    <source>
        <dbReference type="ARBA" id="ARBA00048366"/>
    </source>
</evidence>
<evidence type="ECO:0000256" key="8">
    <source>
        <dbReference type="ARBA" id="ARBA00022695"/>
    </source>
</evidence>
<name>S0F320_CHOCR</name>
<evidence type="ECO:0000256" key="13">
    <source>
        <dbReference type="PIRNR" id="PIRNR004930"/>
    </source>
</evidence>
<dbReference type="PROSITE" id="PS51163">
    <property type="entry name" value="YRDC"/>
    <property type="match status" value="1"/>
</dbReference>
<dbReference type="GeneID" id="17325990"/>
<evidence type="ECO:0000313" key="16">
    <source>
        <dbReference type="EMBL" id="CDF77586.1"/>
    </source>
</evidence>
<dbReference type="OrthoDB" id="412787at2759"/>
<dbReference type="GO" id="GO:0008033">
    <property type="term" value="P:tRNA processing"/>
    <property type="evidence" value="ECO:0007669"/>
    <property type="project" value="UniProtKB-KW"/>
</dbReference>
<feature type="binding site" evidence="14">
    <location>
        <position position="161"/>
    </location>
    <ligand>
        <name>ATP</name>
        <dbReference type="ChEBI" id="CHEBI:30616"/>
    </ligand>
</feature>
<dbReference type="AlphaFoldDB" id="S0F320"/>
<comment type="function">
    <text evidence="13">Required for the formation of a threonylcarbamoyl group on adenosine at position 37 (t(6)A37) in tRNAs that read codons beginning with adenine.</text>
</comment>
<feature type="binding site" evidence="14">
    <location>
        <position position="211"/>
    </location>
    <ligand>
        <name>ATP</name>
        <dbReference type="ChEBI" id="CHEBI:30616"/>
    </ligand>
</feature>
<dbReference type="SUPFAM" id="SSF55821">
    <property type="entry name" value="YrdC/RibB"/>
    <property type="match status" value="1"/>
</dbReference>
<dbReference type="GO" id="GO:0005737">
    <property type="term" value="C:cytoplasm"/>
    <property type="evidence" value="ECO:0007669"/>
    <property type="project" value="UniProtKB-SubCell"/>
</dbReference>
<gene>
    <name evidence="16" type="ORF">CHC_T00000975001</name>
</gene>
<dbReference type="Gene3D" id="3.90.870.10">
    <property type="entry name" value="DHBP synthase"/>
    <property type="match status" value="1"/>
</dbReference>
<feature type="binding site" evidence="14">
    <location>
        <position position="40"/>
    </location>
    <ligand>
        <name>L-threonine</name>
        <dbReference type="ChEBI" id="CHEBI:57926"/>
    </ligand>
</feature>
<evidence type="ECO:0000256" key="4">
    <source>
        <dbReference type="ARBA" id="ARBA00015492"/>
    </source>
</evidence>
<feature type="binding site" evidence="14">
    <location>
        <position position="250"/>
    </location>
    <ligand>
        <name>ATP</name>
        <dbReference type="ChEBI" id="CHEBI:30616"/>
    </ligand>
</feature>
<dbReference type="GO" id="GO:0005524">
    <property type="term" value="F:ATP binding"/>
    <property type="evidence" value="ECO:0007669"/>
    <property type="project" value="UniProtKB-UniRule"/>
</dbReference>
<dbReference type="GO" id="GO:0006450">
    <property type="term" value="P:regulation of translational fidelity"/>
    <property type="evidence" value="ECO:0007669"/>
    <property type="project" value="TreeGrafter"/>
</dbReference>
<dbReference type="InterPro" id="IPR010923">
    <property type="entry name" value="T(6)A37_SUA5"/>
</dbReference>
<keyword evidence="7 13" id="KW-0819">tRNA processing</keyword>
<feature type="binding site" evidence="14">
    <location>
        <position position="72"/>
    </location>
    <ligand>
        <name>L-threonine</name>
        <dbReference type="ChEBI" id="CHEBI:57926"/>
    </ligand>
</feature>
<feature type="binding site" evidence="14">
    <location>
        <position position="67"/>
    </location>
    <ligand>
        <name>ATP</name>
        <dbReference type="ChEBI" id="CHEBI:30616"/>
    </ligand>
</feature>
<comment type="subcellular location">
    <subcellularLocation>
        <location evidence="1 13">Cytoplasm</location>
    </subcellularLocation>
</comment>
<keyword evidence="9 13" id="KW-0547">Nucleotide-binding</keyword>
<dbReference type="PIRSF" id="PIRSF004930">
    <property type="entry name" value="Tln_factor_SUA5"/>
    <property type="match status" value="1"/>
</dbReference>
<dbReference type="PANTHER" id="PTHR17490">
    <property type="entry name" value="SUA5"/>
    <property type="match status" value="1"/>
</dbReference>
<keyword evidence="5 13" id="KW-0963">Cytoplasm</keyword>
<feature type="domain" description="YrdC-like" evidence="15">
    <location>
        <begin position="18"/>
        <end position="215"/>
    </location>
</feature>
<dbReference type="STRING" id="2769.S0F320"/>
<dbReference type="FunFam" id="3.90.870.10:FF:000009">
    <property type="entry name" value="Threonylcarbamoyl-AMP synthase, putative"/>
    <property type="match status" value="1"/>
</dbReference>
<keyword evidence="17" id="KW-1185">Reference proteome</keyword>
<protein>
    <recommendedName>
        <fullName evidence="4 13">Threonylcarbamoyl-AMP synthase</fullName>
        <shortName evidence="13">TC-AMP synthase</shortName>
        <ecNumber evidence="3 13">2.7.7.87</ecNumber>
    </recommendedName>
    <alternativeName>
        <fullName evidence="11 13">L-threonylcarbamoyladenylate synthase</fullName>
    </alternativeName>
</protein>
<evidence type="ECO:0000256" key="7">
    <source>
        <dbReference type="ARBA" id="ARBA00022694"/>
    </source>
</evidence>
<evidence type="ECO:0000256" key="10">
    <source>
        <dbReference type="ARBA" id="ARBA00022840"/>
    </source>
</evidence>
<evidence type="ECO:0000256" key="3">
    <source>
        <dbReference type="ARBA" id="ARBA00012584"/>
    </source>
</evidence>
<evidence type="ECO:0000256" key="9">
    <source>
        <dbReference type="ARBA" id="ARBA00022741"/>
    </source>
</evidence>
<dbReference type="InterPro" id="IPR017945">
    <property type="entry name" value="DHBP_synth_RibB-like_a/b_dom"/>
</dbReference>